<reference evidence="3" key="1">
    <citation type="submission" date="2016-12" db="EMBL/GenBank/DDBJ databases">
        <title>The genomes of Aspergillus section Nigri reveals drivers in fungal speciation.</title>
        <authorList>
            <consortium name="DOE Joint Genome Institute"/>
            <person name="Vesth T.C."/>
            <person name="Nybo J."/>
            <person name="Theobald S."/>
            <person name="Brandl J."/>
            <person name="Frisvad J.C."/>
            <person name="Nielsen K.F."/>
            <person name="Lyhne E.K."/>
            <person name="Kogle M.E."/>
            <person name="Kuo A."/>
            <person name="Riley R."/>
            <person name="Clum A."/>
            <person name="Nolan M."/>
            <person name="Lipzen A."/>
            <person name="Salamov A."/>
            <person name="Henrissat B."/>
            <person name="Wiebenga A."/>
            <person name="De vries R.P."/>
            <person name="Grigoriev I.V."/>
            <person name="Mortensen U.H."/>
            <person name="Andersen M.R."/>
            <person name="Baker S.E."/>
        </authorList>
    </citation>
    <scope>NUCLEOTIDE SEQUENCE</scope>
    <source>
        <strain evidence="3">CBS 122712</strain>
    </source>
</reference>
<dbReference type="OrthoDB" id="329835at2759"/>
<keyword evidence="4" id="KW-1185">Reference proteome</keyword>
<gene>
    <name evidence="3" type="ORF">BO83DRAFT_426907</name>
</gene>
<evidence type="ECO:0000259" key="2">
    <source>
        <dbReference type="Pfam" id="PF02801"/>
    </source>
</evidence>
<dbReference type="GO" id="GO:0016746">
    <property type="term" value="F:acyltransferase activity"/>
    <property type="evidence" value="ECO:0007669"/>
    <property type="project" value="InterPro"/>
</dbReference>
<accession>A0A317VIP1</accession>
<dbReference type="VEuPathDB" id="FungiDB:BO83DRAFT_426907"/>
<dbReference type="AlphaFoldDB" id="A0A317VIP1"/>
<dbReference type="Proteomes" id="UP000246171">
    <property type="component" value="Unassembled WGS sequence"/>
</dbReference>
<organism evidence="3 4">
    <name type="scientific">Aspergillus eucalypticola (strain CBS 122712 / IBT 29274)</name>
    <dbReference type="NCBI Taxonomy" id="1448314"/>
    <lineage>
        <taxon>Eukaryota</taxon>
        <taxon>Fungi</taxon>
        <taxon>Dikarya</taxon>
        <taxon>Ascomycota</taxon>
        <taxon>Pezizomycotina</taxon>
        <taxon>Eurotiomycetes</taxon>
        <taxon>Eurotiomycetidae</taxon>
        <taxon>Eurotiales</taxon>
        <taxon>Aspergillaceae</taxon>
        <taxon>Aspergillus</taxon>
        <taxon>Aspergillus subgen. Circumdati</taxon>
    </lineage>
</organism>
<feature type="compositionally biased region" description="Polar residues" evidence="1">
    <location>
        <begin position="12"/>
        <end position="33"/>
    </location>
</feature>
<feature type="region of interest" description="Disordered" evidence="1">
    <location>
        <begin position="1"/>
        <end position="35"/>
    </location>
</feature>
<name>A0A317VIP1_ASPEC</name>
<dbReference type="SUPFAM" id="SSF53901">
    <property type="entry name" value="Thiolase-like"/>
    <property type="match status" value="1"/>
</dbReference>
<proteinExistence type="predicted"/>
<evidence type="ECO:0000256" key="1">
    <source>
        <dbReference type="SAM" id="MobiDB-lite"/>
    </source>
</evidence>
<dbReference type="RefSeq" id="XP_025388714.1">
    <property type="nucleotide sequence ID" value="XM_025535313.1"/>
</dbReference>
<comment type="caution">
    <text evidence="3">The sequence shown here is derived from an EMBL/GenBank/DDBJ whole genome shotgun (WGS) entry which is preliminary data.</text>
</comment>
<sequence length="112" mass="11926">MRGTPTGPMGRQITSSEQMETLPRTGTTASQCHGTWARTGGSTEVAAVSPCLSKLGVHIGSVKVNLGHAEGAVRLVSVIKAVPSLENCIISLTPHIPLVQRWDNRQTQALRE</sequence>
<dbReference type="EMBL" id="MSFU01000011">
    <property type="protein sequence ID" value="PWY74264.1"/>
    <property type="molecule type" value="Genomic_DNA"/>
</dbReference>
<protein>
    <recommendedName>
        <fullName evidence="2">Beta-ketoacyl synthase C-terminal domain-containing protein</fullName>
    </recommendedName>
</protein>
<dbReference type="InterPro" id="IPR014031">
    <property type="entry name" value="Ketoacyl_synth_C"/>
</dbReference>
<dbReference type="GeneID" id="37057275"/>
<dbReference type="InterPro" id="IPR016039">
    <property type="entry name" value="Thiolase-like"/>
</dbReference>
<dbReference type="Gene3D" id="3.40.47.10">
    <property type="match status" value="1"/>
</dbReference>
<feature type="domain" description="Beta-ketoacyl synthase C-terminal" evidence="2">
    <location>
        <begin position="31"/>
        <end position="95"/>
    </location>
</feature>
<evidence type="ECO:0000313" key="3">
    <source>
        <dbReference type="EMBL" id="PWY74264.1"/>
    </source>
</evidence>
<dbReference type="Pfam" id="PF02801">
    <property type="entry name" value="Ketoacyl-synt_C"/>
    <property type="match status" value="1"/>
</dbReference>
<evidence type="ECO:0000313" key="4">
    <source>
        <dbReference type="Proteomes" id="UP000246171"/>
    </source>
</evidence>